<evidence type="ECO:0000313" key="15">
    <source>
        <dbReference type="EMBL" id="MBJ6364074.1"/>
    </source>
</evidence>
<dbReference type="SUPFAM" id="SSF52540">
    <property type="entry name" value="P-loop containing nucleoside triphosphate hydrolases"/>
    <property type="match status" value="2"/>
</dbReference>
<dbReference type="InterPro" id="IPR027417">
    <property type="entry name" value="P-loop_NTPase"/>
</dbReference>
<feature type="transmembrane region" description="Helical" evidence="13">
    <location>
        <begin position="765"/>
        <end position="782"/>
    </location>
</feature>
<keyword evidence="16" id="KW-1185">Reference proteome</keyword>
<name>A0A934MTB8_9BACL</name>
<feature type="region of interest" description="Disordered" evidence="12">
    <location>
        <begin position="517"/>
        <end position="544"/>
    </location>
</feature>
<reference evidence="15" key="1">
    <citation type="submission" date="2020-12" db="EMBL/GenBank/DDBJ databases">
        <authorList>
            <person name="Huq M.A."/>
        </authorList>
    </citation>
    <scope>NUCLEOTIDE SEQUENCE</scope>
    <source>
        <strain evidence="15">MAHUQ-46</strain>
    </source>
</reference>
<dbReference type="Pfam" id="PF00005">
    <property type="entry name" value="ABC_tran"/>
    <property type="match status" value="2"/>
</dbReference>
<dbReference type="PROSITE" id="PS00211">
    <property type="entry name" value="ABC_TRANSPORTER_1"/>
    <property type="match status" value="2"/>
</dbReference>
<dbReference type="GO" id="GO:0016887">
    <property type="term" value="F:ATP hydrolysis activity"/>
    <property type="evidence" value="ECO:0007669"/>
    <property type="project" value="InterPro"/>
</dbReference>
<dbReference type="Gene3D" id="3.40.50.300">
    <property type="entry name" value="P-loop containing nucleotide triphosphate hydrolases"/>
    <property type="match status" value="2"/>
</dbReference>
<dbReference type="InterPro" id="IPR015856">
    <property type="entry name" value="ABC_transpr_CbiO/EcfA_su"/>
</dbReference>
<evidence type="ECO:0000256" key="3">
    <source>
        <dbReference type="ARBA" id="ARBA00005417"/>
    </source>
</evidence>
<dbReference type="CDD" id="cd16914">
    <property type="entry name" value="EcfT"/>
    <property type="match status" value="1"/>
</dbReference>
<evidence type="ECO:0000256" key="2">
    <source>
        <dbReference type="ARBA" id="ARBA00004202"/>
    </source>
</evidence>
<evidence type="ECO:0000256" key="7">
    <source>
        <dbReference type="ARBA" id="ARBA00022741"/>
    </source>
</evidence>
<dbReference type="InterPro" id="IPR050095">
    <property type="entry name" value="ECF_ABC_transporter_ATP-bd"/>
</dbReference>
<protein>
    <submittedName>
        <fullName evidence="15">ATP-binding cassette domain-containing protein</fullName>
    </submittedName>
</protein>
<dbReference type="EMBL" id="JAELUP010000117">
    <property type="protein sequence ID" value="MBJ6364074.1"/>
    <property type="molecule type" value="Genomic_DNA"/>
</dbReference>
<dbReference type="PANTHER" id="PTHR43553">
    <property type="entry name" value="HEAVY METAL TRANSPORTER"/>
    <property type="match status" value="1"/>
</dbReference>
<evidence type="ECO:0000313" key="16">
    <source>
        <dbReference type="Proteomes" id="UP000640274"/>
    </source>
</evidence>
<dbReference type="AlphaFoldDB" id="A0A934MTB8"/>
<keyword evidence="8 15" id="KW-0067">ATP-binding</keyword>
<dbReference type="GO" id="GO:0005886">
    <property type="term" value="C:plasma membrane"/>
    <property type="evidence" value="ECO:0007669"/>
    <property type="project" value="UniProtKB-SubCell"/>
</dbReference>
<evidence type="ECO:0000256" key="1">
    <source>
        <dbReference type="ARBA" id="ARBA00004141"/>
    </source>
</evidence>
<dbReference type="GO" id="GO:0005524">
    <property type="term" value="F:ATP binding"/>
    <property type="evidence" value="ECO:0007669"/>
    <property type="project" value="UniProtKB-KW"/>
</dbReference>
<dbReference type="GO" id="GO:0042626">
    <property type="term" value="F:ATPase-coupled transmembrane transporter activity"/>
    <property type="evidence" value="ECO:0007669"/>
    <property type="project" value="TreeGrafter"/>
</dbReference>
<evidence type="ECO:0000256" key="11">
    <source>
        <dbReference type="ARBA" id="ARBA00023136"/>
    </source>
</evidence>
<dbReference type="InterPro" id="IPR003593">
    <property type="entry name" value="AAA+_ATPase"/>
</dbReference>
<dbReference type="PANTHER" id="PTHR43553:SF1">
    <property type="entry name" value="ABC TRANSPORTER I FAMILY MEMBER 11, CHLOROPLASTIC"/>
    <property type="match status" value="1"/>
</dbReference>
<evidence type="ECO:0000259" key="14">
    <source>
        <dbReference type="PROSITE" id="PS50893"/>
    </source>
</evidence>
<feature type="transmembrane region" description="Helical" evidence="13">
    <location>
        <begin position="571"/>
        <end position="588"/>
    </location>
</feature>
<proteinExistence type="inferred from homology"/>
<gene>
    <name evidence="15" type="ORF">JFN88_22935</name>
</gene>
<evidence type="ECO:0000256" key="5">
    <source>
        <dbReference type="ARBA" id="ARBA00022475"/>
    </source>
</evidence>
<evidence type="ECO:0000256" key="8">
    <source>
        <dbReference type="ARBA" id="ARBA00022840"/>
    </source>
</evidence>
<sequence>MEEVDAVLQKKILFALDHVKVTAAAEQKTRQILYVDKLAVHAGEWIHIVGDNGSGKSTFVKLITDQLGMDCFAEGEVYRSAELEGLFPYVRQNPEVAIVGSTPWEDLLIALEQTGIPAEQVQPEIEAALKMAGLFDRRDQLISTMSGGQKQLVAIAGCLAAHAPLLVLDEAASMLDTASRKLVLEAVREQHRQGMTVIWVTHSMQGREPQDRLVVFDKGQITYDGIVGGQSGHGEKHDEELSPVGEWAVYEHNHRQERDNRPAADGGWSLENVMIKQHAKQGKPILDIPQLHIPAGGLTLIAGRNGAGKTTLLETIAGLAQPSEGTIRLDGEPLWNGRKLNRQVLLKFGVSFQHSESQWFLPQAKDEVLYSLRPYSLASDEQEERAAGAMEAAGLDRDLAPLNPWSLSGGQQRRLAWACLLAAKPAWLLLDEPTAGLDAKGIAYLLDGLSRHLEQGGSAIIVTHDVGLFRALANRILVIEDGRLAGSWVEEESEEAPEAFGAFGQAGSAQMLEPGGQLPAAVQNDSPPGPEQGSGSENEKSKGLRWSQYDPRALWLSYVLLAAGILLQHDWQGLIVSGLITIAALWIGKADLRPWLRLSGFYVIMFIFFSFVSGLSIYPSRFDFGNAGKTLFYFCKLFLVMLLGLGMASAVTPFRLQRALEQAIRPLERFGVPVERISLTISLIFRFIPLLLSEWSKLSRIVQARGKRATAAGKVPAKDLHRVVLPYIMLLLRMAEQMSEALEARGFGKRGMKATRAWTLRLARTDYFLTAGAAALFLLLALL</sequence>
<feature type="transmembrane region" description="Helical" evidence="13">
    <location>
        <begin position="600"/>
        <end position="619"/>
    </location>
</feature>
<accession>A0A934MTB8</accession>
<keyword evidence="7" id="KW-0547">Nucleotide-binding</keyword>
<dbReference type="PROSITE" id="PS50893">
    <property type="entry name" value="ABC_TRANSPORTER_2"/>
    <property type="match status" value="2"/>
</dbReference>
<keyword evidence="6 13" id="KW-0812">Transmembrane</keyword>
<dbReference type="InterPro" id="IPR003439">
    <property type="entry name" value="ABC_transporter-like_ATP-bd"/>
</dbReference>
<dbReference type="CDD" id="cd03225">
    <property type="entry name" value="ABC_cobalt_CbiO_domain1"/>
    <property type="match status" value="2"/>
</dbReference>
<keyword evidence="9" id="KW-1278">Translocase</keyword>
<evidence type="ECO:0000256" key="6">
    <source>
        <dbReference type="ARBA" id="ARBA00022692"/>
    </source>
</evidence>
<dbReference type="Proteomes" id="UP000640274">
    <property type="component" value="Unassembled WGS sequence"/>
</dbReference>
<keyword evidence="11 13" id="KW-0472">Membrane</keyword>
<comment type="caution">
    <text evidence="15">The sequence shown here is derived from an EMBL/GenBank/DDBJ whole genome shotgun (WGS) entry which is preliminary data.</text>
</comment>
<keyword evidence="5" id="KW-1003">Cell membrane</keyword>
<dbReference type="SMART" id="SM00382">
    <property type="entry name" value="AAA"/>
    <property type="match status" value="2"/>
</dbReference>
<feature type="domain" description="ABC transporter" evidence="14">
    <location>
        <begin position="268"/>
        <end position="506"/>
    </location>
</feature>
<organism evidence="15 16">
    <name type="scientific">Paenibacillus roseus</name>
    <dbReference type="NCBI Taxonomy" id="2798579"/>
    <lineage>
        <taxon>Bacteria</taxon>
        <taxon>Bacillati</taxon>
        <taxon>Bacillota</taxon>
        <taxon>Bacilli</taxon>
        <taxon>Bacillales</taxon>
        <taxon>Paenibacillaceae</taxon>
        <taxon>Paenibacillus</taxon>
    </lineage>
</organism>
<keyword evidence="4" id="KW-0813">Transport</keyword>
<dbReference type="InterPro" id="IPR017871">
    <property type="entry name" value="ABC_transporter-like_CS"/>
</dbReference>
<evidence type="ECO:0000256" key="10">
    <source>
        <dbReference type="ARBA" id="ARBA00022989"/>
    </source>
</evidence>
<dbReference type="RefSeq" id="WP_199021680.1">
    <property type="nucleotide sequence ID" value="NZ_JAELUP010000117.1"/>
</dbReference>
<feature type="domain" description="ABC transporter" evidence="14">
    <location>
        <begin position="16"/>
        <end position="243"/>
    </location>
</feature>
<evidence type="ECO:0000256" key="13">
    <source>
        <dbReference type="SAM" id="Phobius"/>
    </source>
</evidence>
<keyword evidence="10 13" id="KW-1133">Transmembrane helix</keyword>
<evidence type="ECO:0000256" key="9">
    <source>
        <dbReference type="ARBA" id="ARBA00022967"/>
    </source>
</evidence>
<comment type="subcellular location">
    <subcellularLocation>
        <location evidence="2">Cell membrane</location>
        <topology evidence="2">Peripheral membrane protein</topology>
    </subcellularLocation>
    <subcellularLocation>
        <location evidence="1">Membrane</location>
        <topology evidence="1">Multi-pass membrane protein</topology>
    </subcellularLocation>
</comment>
<feature type="transmembrane region" description="Helical" evidence="13">
    <location>
        <begin position="631"/>
        <end position="654"/>
    </location>
</feature>
<evidence type="ECO:0000256" key="4">
    <source>
        <dbReference type="ARBA" id="ARBA00022448"/>
    </source>
</evidence>
<evidence type="ECO:0000256" key="12">
    <source>
        <dbReference type="SAM" id="MobiDB-lite"/>
    </source>
</evidence>
<dbReference type="InterPro" id="IPR003339">
    <property type="entry name" value="ABC/ECF_trnsptr_transmembrane"/>
</dbReference>
<dbReference type="Pfam" id="PF02361">
    <property type="entry name" value="CbiQ"/>
    <property type="match status" value="1"/>
</dbReference>
<comment type="similarity">
    <text evidence="3">Belongs to the ABC transporter superfamily.</text>
</comment>